<sequence length="176" mass="17409">MSGSGRPAAAGEGTVGARTGAAGGRGVILLRWLMHASVAPVPGGSSTSVRFNRKDLAVASQTGDAPQRRRSTTLTVGTVGAVALALVLCGCSSGPDYQGVCADKRTGTRVDDSFCEHGNKSGGSGGYGWWYARSGSRVPAVGQTLPKAGGGEGFVSPKSGSVVRGGFSAHGGTVGG</sequence>
<evidence type="ECO:0000313" key="1">
    <source>
        <dbReference type="EMBL" id="QEV42570.1"/>
    </source>
</evidence>
<name>A0A5P2W9C3_9ACTN</name>
<dbReference type="AlphaFoldDB" id="A0A5P2W9C3"/>
<dbReference type="Proteomes" id="UP000325763">
    <property type="component" value="Chromosome"/>
</dbReference>
<organism evidence="1 2">
    <name type="scientific">Streptomyces nodosus</name>
    <dbReference type="NCBI Taxonomy" id="40318"/>
    <lineage>
        <taxon>Bacteria</taxon>
        <taxon>Bacillati</taxon>
        <taxon>Actinomycetota</taxon>
        <taxon>Actinomycetes</taxon>
        <taxon>Kitasatosporales</taxon>
        <taxon>Streptomycetaceae</taxon>
        <taxon>Streptomyces</taxon>
    </lineage>
</organism>
<dbReference type="KEGG" id="snq:CP978_32130"/>
<reference evidence="1 2" key="1">
    <citation type="submission" date="2017-09" db="EMBL/GenBank/DDBJ databases">
        <title>Streptomyces genome completion.</title>
        <authorList>
            <person name="Lee N."/>
            <person name="Cho B.-K."/>
        </authorList>
    </citation>
    <scope>NUCLEOTIDE SEQUENCE [LARGE SCALE GENOMIC DNA]</scope>
    <source>
        <strain evidence="1 2">ATCC 14899</strain>
    </source>
</reference>
<proteinExistence type="predicted"/>
<gene>
    <name evidence="1" type="ORF">CP978_32130</name>
</gene>
<accession>A0A5P2W9C3</accession>
<evidence type="ECO:0000313" key="2">
    <source>
        <dbReference type="Proteomes" id="UP000325763"/>
    </source>
</evidence>
<protein>
    <submittedName>
        <fullName evidence="1">Uncharacterized protein</fullName>
    </submittedName>
</protein>
<dbReference type="EMBL" id="CP023747">
    <property type="protein sequence ID" value="QEV42570.1"/>
    <property type="molecule type" value="Genomic_DNA"/>
</dbReference>